<dbReference type="Proteomes" id="UP000591537">
    <property type="component" value="Unassembled WGS sequence"/>
</dbReference>
<evidence type="ECO:0000313" key="1">
    <source>
        <dbReference type="EMBL" id="MBB6076267.1"/>
    </source>
</evidence>
<sequence>MCDALTKEYLRWIRQATGDIGAWQPSNKIPLGSIGHFDECGKFVAIGSAEKILDISPNARTGAKFSKTIYQTGRFAFMEAKAGAPVGVANVRLKRGMGFTLYIGSGEEEMIRNESDVLDEAKQRLADGGFRLGWLIVAKRLKVKSGFAMLMGGRNAQATLQVNAAALAGGDPTWGNLANAGVTFSFGSGSVRGYKFREGNTPVFDRVWRVAPSLRKDLYGDDPRGQNWESLSFRPNPKISKAEVLALPSNKLFELR</sequence>
<comment type="caution">
    <text evidence="1">The sequence shown here is derived from an EMBL/GenBank/DDBJ whole genome shotgun (WGS) entry which is preliminary data.</text>
</comment>
<name>A0A7W9WF24_9ACTN</name>
<organism evidence="1 2">
    <name type="scientific">Streptomyces paradoxus</name>
    <dbReference type="NCBI Taxonomy" id="66375"/>
    <lineage>
        <taxon>Bacteria</taxon>
        <taxon>Bacillati</taxon>
        <taxon>Actinomycetota</taxon>
        <taxon>Actinomycetes</taxon>
        <taxon>Kitasatosporales</taxon>
        <taxon>Streptomycetaceae</taxon>
        <taxon>Streptomyces</taxon>
    </lineage>
</organism>
<evidence type="ECO:0000313" key="2">
    <source>
        <dbReference type="Proteomes" id="UP000591537"/>
    </source>
</evidence>
<proteinExistence type="predicted"/>
<accession>A0A7W9WF24</accession>
<reference evidence="1 2" key="1">
    <citation type="submission" date="2020-08" db="EMBL/GenBank/DDBJ databases">
        <title>Genomic Encyclopedia of Type Strains, Phase IV (KMG-IV): sequencing the most valuable type-strain genomes for metagenomic binning, comparative biology and taxonomic classification.</title>
        <authorList>
            <person name="Goeker M."/>
        </authorList>
    </citation>
    <scope>NUCLEOTIDE SEQUENCE [LARGE SCALE GENOMIC DNA]</scope>
    <source>
        <strain evidence="1 2">DSM 43350</strain>
    </source>
</reference>
<protein>
    <submittedName>
        <fullName evidence="1">Uncharacterized protein</fullName>
    </submittedName>
</protein>
<gene>
    <name evidence="1" type="ORF">HNR57_002172</name>
</gene>
<dbReference type="AlphaFoldDB" id="A0A7W9WF24"/>
<dbReference type="RefSeq" id="WP_184559276.1">
    <property type="nucleotide sequence ID" value="NZ_BAAARS010000003.1"/>
</dbReference>
<dbReference type="EMBL" id="JACHGV010000003">
    <property type="protein sequence ID" value="MBB6076267.1"/>
    <property type="molecule type" value="Genomic_DNA"/>
</dbReference>
<keyword evidence="2" id="KW-1185">Reference proteome</keyword>